<name>A0A1R3VES9_9HYPH</name>
<feature type="compositionally biased region" description="Basic and acidic residues" evidence="1">
    <location>
        <begin position="942"/>
        <end position="991"/>
    </location>
</feature>
<dbReference type="RefSeq" id="WP_143744684.1">
    <property type="nucleotide sequence ID" value="NZ_FTPD01000045.1"/>
</dbReference>
<feature type="compositionally biased region" description="Pro residues" evidence="1">
    <location>
        <begin position="1004"/>
        <end position="1013"/>
    </location>
</feature>
<evidence type="ECO:0000256" key="2">
    <source>
        <dbReference type="SAM" id="SignalP"/>
    </source>
</evidence>
<feature type="compositionally biased region" description="Low complexity" evidence="1">
    <location>
        <begin position="876"/>
        <end position="887"/>
    </location>
</feature>
<gene>
    <name evidence="3" type="ORF">BQ8794_50484</name>
</gene>
<feature type="compositionally biased region" description="Low complexity" evidence="1">
    <location>
        <begin position="1078"/>
        <end position="1090"/>
    </location>
</feature>
<accession>A0A1R3VES9</accession>
<sequence>MPIVNPLLRTMRTAMAGAMMFVWYLGPAMNASAATEEERAAAFSAQIQASMLALEDGDRDAPRDRWDPQYVVDTVGIDVGDLYNWVRGSVVWMPYRGILRGPEGVLMDRVGNSIDQSLLLAALLRMAGHDVRLAHATLPDATIDKFWSEWRAERAKADEIAPSSPASTTDAVSPDSRKEEVLTTADLYGIDRTSVAQILESTNTEAAELAVDMNARVLDQTWRLSGMLGPVDAAAVEGAILAEARRALADHWWVQLQDGGNWTDLDLLAPSGAPGEALAPAVDTFDVDTLPEAIEQRVVIRIVTEQLKNGALQESTILEQSVRPRDFVGKTIGFRHFPMAWPSEWPQVTPDGIQIKLRAALYSQTEWMPVLVAGDAVVGTAGIYDTGEIDPSPQPANPFMTMTVGMMGMVSKATDVLATGGDPEALLPEDPSLKDTRPARAEGEFVAEWLEYVIQVPGSEPRTVRRQVFDLIGPAARAGGDLSGFQMNTEKALDRSMAMLGESEIQILPGRLAPEFLGHLGALNAISNRPVLDELARDPFGKVPANYMELFSKLNGMPAALLTLASLRFDLNPLSDWVYVHRPSVVAQHTRLSRAGGGDFVGQIGLDIIENGIGIDPLAAGNAVLLRISQGVTDTNAEAVALRRLGKVSANAADAFAAVPLDGQDWRTLRSGDEAVVSTLGYGADLTARITSELASGNLVVVPASLAPGEDFSGWWRIDPATGATLGVGPSGHGQAMVEYALIIIIQTMMAAAQCALQASIIRAAEKTLEEKAKGADSGQATAAGAKAGYEQAKSDWTKNRNLCIAAGMAAGFNVMLAGFAINAVKTSGNKGYDGSKKGPNAKPRAPGATTSSAAPQARAPDFPSRTPTTPGIGPRGQPRTPTIPGTGPKGPPVPTIPGTGPKGPTQTTQGPKSPPSSPDKSTPNSNRARENADTVPVPQNPRDRFMDAQKRAQDAQDRMARHKPVDTPEGRAETDKLWRDLDQANRDRILAYDSMPRNQRPSSIPPVPPPASPGIDPMANTQRPPVDPAGGTQPSSVGPFGGYKTGDGPPSQMPPTQPAPGEFGGYKTGEGPPSQIPPTQAAPGQGPATKTGEAPPSSIPEIAPGNVPPAPTTTELLDGLGGRGHPQPGRPSKPGDPTPSADDLLSGLGNPGPSMSPKGNPVVSGVDPFAITQTPSLPPPPVPKTPNGNTGFAGPSSVSRADAAKTSGLAGLAGALETVTEQ</sequence>
<keyword evidence="2" id="KW-0732">Signal</keyword>
<organism evidence="3 4">
    <name type="scientific">Mesorhizobium prunaredense</name>
    <dbReference type="NCBI Taxonomy" id="1631249"/>
    <lineage>
        <taxon>Bacteria</taxon>
        <taxon>Pseudomonadati</taxon>
        <taxon>Pseudomonadota</taxon>
        <taxon>Alphaproteobacteria</taxon>
        <taxon>Hyphomicrobiales</taxon>
        <taxon>Phyllobacteriaceae</taxon>
        <taxon>Mesorhizobium</taxon>
    </lineage>
</organism>
<feature type="compositionally biased region" description="Low complexity" evidence="1">
    <location>
        <begin position="897"/>
        <end position="912"/>
    </location>
</feature>
<protein>
    <submittedName>
        <fullName evidence="3">Uncharacterized protein</fullName>
    </submittedName>
</protein>
<proteinExistence type="predicted"/>
<dbReference type="SUPFAM" id="SSF54001">
    <property type="entry name" value="Cysteine proteinases"/>
    <property type="match status" value="1"/>
</dbReference>
<evidence type="ECO:0000313" key="3">
    <source>
        <dbReference type="EMBL" id="SIT58382.1"/>
    </source>
</evidence>
<feature type="compositionally biased region" description="Pro residues" evidence="1">
    <location>
        <begin position="1129"/>
        <end position="1138"/>
    </location>
</feature>
<evidence type="ECO:0000256" key="1">
    <source>
        <dbReference type="SAM" id="MobiDB-lite"/>
    </source>
</evidence>
<keyword evidence="4" id="KW-1185">Reference proteome</keyword>
<evidence type="ECO:0000313" key="4">
    <source>
        <dbReference type="Proteomes" id="UP000188388"/>
    </source>
</evidence>
<feature type="signal peptide" evidence="2">
    <location>
        <begin position="1"/>
        <end position="33"/>
    </location>
</feature>
<feature type="region of interest" description="Disordered" evidence="1">
    <location>
        <begin position="828"/>
        <end position="1204"/>
    </location>
</feature>
<dbReference type="AlphaFoldDB" id="A0A1R3VES9"/>
<dbReference type="Proteomes" id="UP000188388">
    <property type="component" value="Unassembled WGS sequence"/>
</dbReference>
<dbReference type="InterPro" id="IPR038765">
    <property type="entry name" value="Papain-like_cys_pep_sf"/>
</dbReference>
<dbReference type="STRING" id="1631249.BQ8794_50484"/>
<dbReference type="EMBL" id="FTPD01000045">
    <property type="protein sequence ID" value="SIT58382.1"/>
    <property type="molecule type" value="Genomic_DNA"/>
</dbReference>
<reference evidence="4" key="1">
    <citation type="submission" date="2017-01" db="EMBL/GenBank/DDBJ databases">
        <authorList>
            <person name="Brunel B."/>
        </authorList>
    </citation>
    <scope>NUCLEOTIDE SEQUENCE [LARGE SCALE GENOMIC DNA]</scope>
</reference>
<feature type="chain" id="PRO_5012503702" evidence="2">
    <location>
        <begin position="34"/>
        <end position="1223"/>
    </location>
</feature>